<keyword evidence="1" id="KW-0472">Membrane</keyword>
<evidence type="ECO:0000313" key="4">
    <source>
        <dbReference type="Proteomes" id="UP000626109"/>
    </source>
</evidence>
<reference evidence="3" key="1">
    <citation type="submission" date="2021-02" db="EMBL/GenBank/DDBJ databases">
        <authorList>
            <person name="Dougan E. K."/>
            <person name="Rhodes N."/>
            <person name="Thang M."/>
            <person name="Chan C."/>
        </authorList>
    </citation>
    <scope>NUCLEOTIDE SEQUENCE</scope>
</reference>
<dbReference type="Proteomes" id="UP000626109">
    <property type="component" value="Unassembled WGS sequence"/>
</dbReference>
<evidence type="ECO:0000313" key="5">
    <source>
        <dbReference type="Proteomes" id="UP000654075"/>
    </source>
</evidence>
<evidence type="ECO:0000313" key="2">
    <source>
        <dbReference type="EMBL" id="CAE8590408.1"/>
    </source>
</evidence>
<organism evidence="3 4">
    <name type="scientific">Polarella glacialis</name>
    <name type="common">Dinoflagellate</name>
    <dbReference type="NCBI Taxonomy" id="89957"/>
    <lineage>
        <taxon>Eukaryota</taxon>
        <taxon>Sar</taxon>
        <taxon>Alveolata</taxon>
        <taxon>Dinophyceae</taxon>
        <taxon>Suessiales</taxon>
        <taxon>Suessiaceae</taxon>
        <taxon>Polarella</taxon>
    </lineage>
</organism>
<feature type="transmembrane region" description="Helical" evidence="1">
    <location>
        <begin position="22"/>
        <end position="53"/>
    </location>
</feature>
<dbReference type="AlphaFoldDB" id="A0A813KZR6"/>
<sequence>MVLVPKAFCITKLFLFCSGCRLCLFVCCVLFVFSCCLVCPSCLFLLLFCFVFLTRPQNPVCVMSMVTFRSSRVSLVRVKCNSHFQQKQNQFEALLDNGNLVEGSGDGQQMWRWRSFC</sequence>
<accession>A0A813KZR6</accession>
<keyword evidence="1" id="KW-1133">Transmembrane helix</keyword>
<evidence type="ECO:0000256" key="1">
    <source>
        <dbReference type="SAM" id="Phobius"/>
    </source>
</evidence>
<dbReference type="EMBL" id="CAJNNW010033135">
    <property type="protein sequence ID" value="CAE8717278.1"/>
    <property type="molecule type" value="Genomic_DNA"/>
</dbReference>
<proteinExistence type="predicted"/>
<evidence type="ECO:0000313" key="3">
    <source>
        <dbReference type="EMBL" id="CAE8717278.1"/>
    </source>
</evidence>
<protein>
    <submittedName>
        <fullName evidence="3">Uncharacterized protein</fullName>
    </submittedName>
</protein>
<dbReference type="Proteomes" id="UP000654075">
    <property type="component" value="Unassembled WGS sequence"/>
</dbReference>
<name>A0A813KZR6_POLGL</name>
<comment type="caution">
    <text evidence="3">The sequence shown here is derived from an EMBL/GenBank/DDBJ whole genome shotgun (WGS) entry which is preliminary data.</text>
</comment>
<keyword evidence="5" id="KW-1185">Reference proteome</keyword>
<keyword evidence="1" id="KW-0812">Transmembrane</keyword>
<dbReference type="PROSITE" id="PS51257">
    <property type="entry name" value="PROKAR_LIPOPROTEIN"/>
    <property type="match status" value="1"/>
</dbReference>
<dbReference type="EMBL" id="CAJNNV010004251">
    <property type="protein sequence ID" value="CAE8590408.1"/>
    <property type="molecule type" value="Genomic_DNA"/>
</dbReference>
<gene>
    <name evidence="2" type="ORF">PGLA1383_LOCUS9134</name>
    <name evidence="3" type="ORF">PGLA2088_LOCUS39466</name>
</gene>